<dbReference type="Pfam" id="PF00069">
    <property type="entry name" value="Pkinase"/>
    <property type="match status" value="1"/>
</dbReference>
<feature type="domain" description="Protein kinase" evidence="6">
    <location>
        <begin position="223"/>
        <end position="525"/>
    </location>
</feature>
<evidence type="ECO:0000256" key="4">
    <source>
        <dbReference type="PROSITE-ProRule" id="PRU10141"/>
    </source>
</evidence>
<evidence type="ECO:0000313" key="7">
    <source>
        <dbReference type="EMBL" id="KRY10426.1"/>
    </source>
</evidence>
<dbReference type="PROSITE" id="PS00107">
    <property type="entry name" value="PROTEIN_KINASE_ATP"/>
    <property type="match status" value="1"/>
</dbReference>
<keyword evidence="8" id="KW-1185">Reference proteome</keyword>
<dbReference type="PANTHER" id="PTHR11909">
    <property type="entry name" value="CASEIN KINASE-RELATED"/>
    <property type="match status" value="1"/>
</dbReference>
<dbReference type="GO" id="GO:0004674">
    <property type="term" value="F:protein serine/threonine kinase activity"/>
    <property type="evidence" value="ECO:0007669"/>
    <property type="project" value="UniProtKB-EC"/>
</dbReference>
<dbReference type="AlphaFoldDB" id="A0A0V0ZEI3"/>
<dbReference type="Proteomes" id="UP000054783">
    <property type="component" value="Unassembled WGS sequence"/>
</dbReference>
<dbReference type="EC" id="2.7.11.1" evidence="1"/>
<keyword evidence="5" id="KW-0472">Membrane</keyword>
<evidence type="ECO:0000256" key="5">
    <source>
        <dbReference type="SAM" id="Phobius"/>
    </source>
</evidence>
<evidence type="ECO:0000313" key="8">
    <source>
        <dbReference type="Proteomes" id="UP000054783"/>
    </source>
</evidence>
<keyword evidence="7" id="KW-0418">Kinase</keyword>
<evidence type="ECO:0000256" key="2">
    <source>
        <dbReference type="ARBA" id="ARBA00022741"/>
    </source>
</evidence>
<dbReference type="InterPro" id="IPR000719">
    <property type="entry name" value="Prot_kinase_dom"/>
</dbReference>
<sequence length="525" mass="60619">MTSALRHTNGLYEEGIDRYDFIEFYRNIDFIDICNVTYCDYEVNIMELVSNSEAFEIFLISYFCLNRNKYANIKKKKVDELYDKLKGINIMQQFAEHSRMTRQLSIAKRNYDKAIIDDKFRVLKFRFGIAFAFYITMVVIICWILYNYYGRAILIFPKTWFGPFNRVLSFPAVSDTAEEVGVSAFFMLGLTLRVIAATVTTPFTSESDSLSFLEEGMLLKDQWLILEKLGSGNFGAVYKCEDQSTKEIVAVKAEDANRDESALALEIHILKLLQGGKHICQLYSYGTCFGLHFMIISLLGKSVWELQTETPDGQFSISTYLRISVQSLHALEALHSVGYVHRDVKTDNLTIGYGEVEQRRIYLIDFGLAKRYTDENGNVRQPRRKPGFRGTSTYASISAHKQKELGRVDDLWSWLYTTMEMASGHLPWNGLKKKKLLEAKITFGVEDICQVLPIEFKEIFLHLLSLTYYDCPNYDFISKMIQNAFKRLGYCKSDPYDWETAADVKQSELNTESEVNRDEEKQLLS</sequence>
<dbReference type="InterPro" id="IPR050235">
    <property type="entry name" value="CK1_Ser-Thr_kinase"/>
</dbReference>
<feature type="binding site" evidence="4">
    <location>
        <position position="252"/>
    </location>
    <ligand>
        <name>ATP</name>
        <dbReference type="ChEBI" id="CHEBI:30616"/>
    </ligand>
</feature>
<dbReference type="InterPro" id="IPR028945">
    <property type="entry name" value="Get1"/>
</dbReference>
<keyword evidence="2 4" id="KW-0547">Nucleotide-binding</keyword>
<keyword evidence="3 4" id="KW-0067">ATP-binding</keyword>
<keyword evidence="7" id="KW-0808">Transferase</keyword>
<reference evidence="7 8" key="1">
    <citation type="submission" date="2015-01" db="EMBL/GenBank/DDBJ databases">
        <title>Evolution of Trichinella species and genotypes.</title>
        <authorList>
            <person name="Korhonen P.K."/>
            <person name="Edoardo P."/>
            <person name="Giuseppe L.R."/>
            <person name="Gasser R.B."/>
        </authorList>
    </citation>
    <scope>NUCLEOTIDE SEQUENCE [LARGE SCALE GENOMIC DNA]</scope>
    <source>
        <strain evidence="7">ISS2496</strain>
    </source>
</reference>
<protein>
    <recommendedName>
        <fullName evidence="1">non-specific serine/threonine protein kinase</fullName>
        <ecNumber evidence="1">2.7.11.1</ecNumber>
    </recommendedName>
</protein>
<dbReference type="Gene3D" id="1.10.510.10">
    <property type="entry name" value="Transferase(Phosphotransferase) domain 1"/>
    <property type="match status" value="1"/>
</dbReference>
<dbReference type="SMART" id="SM00220">
    <property type="entry name" value="S_TKc"/>
    <property type="match status" value="1"/>
</dbReference>
<keyword evidence="5" id="KW-0812">Transmembrane</keyword>
<dbReference type="STRING" id="990121.A0A0V0ZEI3"/>
<name>A0A0V0ZEI3_9BILA</name>
<dbReference type="PROSITE" id="PS50011">
    <property type="entry name" value="PROTEIN_KINASE_DOM"/>
    <property type="match status" value="1"/>
</dbReference>
<keyword evidence="5" id="KW-1133">Transmembrane helix</keyword>
<evidence type="ECO:0000256" key="3">
    <source>
        <dbReference type="ARBA" id="ARBA00022840"/>
    </source>
</evidence>
<dbReference type="InterPro" id="IPR017441">
    <property type="entry name" value="Protein_kinase_ATP_BS"/>
</dbReference>
<accession>A0A0V0ZEI3</accession>
<dbReference type="Pfam" id="PF04420">
    <property type="entry name" value="CHD5"/>
    <property type="match status" value="1"/>
</dbReference>
<dbReference type="GO" id="GO:0071816">
    <property type="term" value="P:tail-anchored membrane protein insertion into ER membrane"/>
    <property type="evidence" value="ECO:0007669"/>
    <property type="project" value="InterPro"/>
</dbReference>
<dbReference type="GO" id="GO:0005524">
    <property type="term" value="F:ATP binding"/>
    <property type="evidence" value="ECO:0007669"/>
    <property type="project" value="UniProtKB-UniRule"/>
</dbReference>
<dbReference type="EMBL" id="JYDQ01000231">
    <property type="protein sequence ID" value="KRY10426.1"/>
    <property type="molecule type" value="Genomic_DNA"/>
</dbReference>
<dbReference type="SUPFAM" id="SSF56112">
    <property type="entry name" value="Protein kinase-like (PK-like)"/>
    <property type="match status" value="1"/>
</dbReference>
<gene>
    <name evidence="7" type="ORF">T12_8578</name>
</gene>
<evidence type="ECO:0000259" key="6">
    <source>
        <dbReference type="PROSITE" id="PS50011"/>
    </source>
</evidence>
<proteinExistence type="predicted"/>
<organism evidence="7 8">
    <name type="scientific">Trichinella patagoniensis</name>
    <dbReference type="NCBI Taxonomy" id="990121"/>
    <lineage>
        <taxon>Eukaryota</taxon>
        <taxon>Metazoa</taxon>
        <taxon>Ecdysozoa</taxon>
        <taxon>Nematoda</taxon>
        <taxon>Enoplea</taxon>
        <taxon>Dorylaimia</taxon>
        <taxon>Trichinellida</taxon>
        <taxon>Trichinellidae</taxon>
        <taxon>Trichinella</taxon>
    </lineage>
</organism>
<dbReference type="InterPro" id="IPR008271">
    <property type="entry name" value="Ser/Thr_kinase_AS"/>
</dbReference>
<evidence type="ECO:0000256" key="1">
    <source>
        <dbReference type="ARBA" id="ARBA00012513"/>
    </source>
</evidence>
<dbReference type="PROSITE" id="PS00108">
    <property type="entry name" value="PROTEIN_KINASE_ST"/>
    <property type="match status" value="1"/>
</dbReference>
<feature type="transmembrane region" description="Helical" evidence="5">
    <location>
        <begin position="127"/>
        <end position="149"/>
    </location>
</feature>
<dbReference type="OrthoDB" id="5979581at2759"/>
<comment type="caution">
    <text evidence="7">The sequence shown here is derived from an EMBL/GenBank/DDBJ whole genome shotgun (WGS) entry which is preliminary data.</text>
</comment>
<dbReference type="InterPro" id="IPR011009">
    <property type="entry name" value="Kinase-like_dom_sf"/>
</dbReference>